<dbReference type="InterPro" id="IPR013762">
    <property type="entry name" value="Integrase-like_cat_sf"/>
</dbReference>
<dbReference type="SUPFAM" id="SSF56349">
    <property type="entry name" value="DNA breaking-rejoining enzymes"/>
    <property type="match status" value="1"/>
</dbReference>
<keyword evidence="2" id="KW-0229">DNA integration</keyword>
<evidence type="ECO:0000256" key="3">
    <source>
        <dbReference type="ARBA" id="ARBA00023125"/>
    </source>
</evidence>
<dbReference type="PANTHER" id="PTHR30349">
    <property type="entry name" value="PHAGE INTEGRASE-RELATED"/>
    <property type="match status" value="1"/>
</dbReference>
<dbReference type="InterPro" id="IPR044068">
    <property type="entry name" value="CB"/>
</dbReference>
<dbReference type="InterPro" id="IPR010998">
    <property type="entry name" value="Integrase_recombinase_N"/>
</dbReference>
<reference evidence="9" key="1">
    <citation type="submission" date="2016-10" db="EMBL/GenBank/DDBJ databases">
        <authorList>
            <person name="Varghese N."/>
            <person name="Submissions S."/>
        </authorList>
    </citation>
    <scope>NUCLEOTIDE SEQUENCE [LARGE SCALE GENOMIC DNA]</scope>
    <source>
        <strain evidence="9">DSM 44142</strain>
    </source>
</reference>
<dbReference type="InterPro" id="IPR002104">
    <property type="entry name" value="Integrase_catalytic"/>
</dbReference>
<protein>
    <submittedName>
        <fullName evidence="8">Site-specific recombinase XerD</fullName>
    </submittedName>
</protein>
<dbReference type="STRING" id="47312.SAMN04489765_0195"/>
<evidence type="ECO:0000259" key="7">
    <source>
        <dbReference type="PROSITE" id="PS51900"/>
    </source>
</evidence>
<evidence type="ECO:0000259" key="6">
    <source>
        <dbReference type="PROSITE" id="PS51898"/>
    </source>
</evidence>
<gene>
    <name evidence="8" type="ORF">SAMN04489765_0195</name>
</gene>
<dbReference type="GO" id="GO:0003677">
    <property type="term" value="F:DNA binding"/>
    <property type="evidence" value="ECO:0007669"/>
    <property type="project" value="UniProtKB-UniRule"/>
</dbReference>
<dbReference type="OrthoDB" id="9803188at2"/>
<dbReference type="Gene3D" id="1.10.150.130">
    <property type="match status" value="1"/>
</dbReference>
<evidence type="ECO:0000256" key="5">
    <source>
        <dbReference type="PROSITE-ProRule" id="PRU01248"/>
    </source>
</evidence>
<evidence type="ECO:0000313" key="8">
    <source>
        <dbReference type="EMBL" id="SDQ38314.1"/>
    </source>
</evidence>
<accession>A0A1H1AF80</accession>
<evidence type="ECO:0000256" key="2">
    <source>
        <dbReference type="ARBA" id="ARBA00022908"/>
    </source>
</evidence>
<dbReference type="Proteomes" id="UP000183053">
    <property type="component" value="Unassembled WGS sequence"/>
</dbReference>
<proteinExistence type="inferred from homology"/>
<dbReference type="AlphaFoldDB" id="A0A1H1AF80"/>
<evidence type="ECO:0000313" key="9">
    <source>
        <dbReference type="Proteomes" id="UP000183053"/>
    </source>
</evidence>
<dbReference type="InterPro" id="IPR050090">
    <property type="entry name" value="Tyrosine_recombinase_XerCD"/>
</dbReference>
<dbReference type="Gene3D" id="1.10.443.10">
    <property type="entry name" value="Intergrase catalytic core"/>
    <property type="match status" value="1"/>
</dbReference>
<dbReference type="Pfam" id="PF02899">
    <property type="entry name" value="Phage_int_SAM_1"/>
    <property type="match status" value="1"/>
</dbReference>
<keyword evidence="4" id="KW-0233">DNA recombination</keyword>
<name>A0A1H1AF80_9ACTN</name>
<dbReference type="InterPro" id="IPR004107">
    <property type="entry name" value="Integrase_SAM-like_N"/>
</dbReference>
<dbReference type="GO" id="GO:0015074">
    <property type="term" value="P:DNA integration"/>
    <property type="evidence" value="ECO:0007669"/>
    <property type="project" value="UniProtKB-KW"/>
</dbReference>
<dbReference type="PANTHER" id="PTHR30349:SF64">
    <property type="entry name" value="PROPHAGE INTEGRASE INTD-RELATED"/>
    <property type="match status" value="1"/>
</dbReference>
<dbReference type="RefSeq" id="WP_068564982.1">
    <property type="nucleotide sequence ID" value="NZ_FNLF01000002.1"/>
</dbReference>
<keyword evidence="9" id="KW-1185">Reference proteome</keyword>
<evidence type="ECO:0000256" key="1">
    <source>
        <dbReference type="ARBA" id="ARBA00008857"/>
    </source>
</evidence>
<dbReference type="PROSITE" id="PS51898">
    <property type="entry name" value="TYR_RECOMBINASE"/>
    <property type="match status" value="1"/>
</dbReference>
<feature type="domain" description="Tyr recombinase" evidence="6">
    <location>
        <begin position="172"/>
        <end position="400"/>
    </location>
</feature>
<evidence type="ECO:0000256" key="4">
    <source>
        <dbReference type="ARBA" id="ARBA00023172"/>
    </source>
</evidence>
<dbReference type="Pfam" id="PF00589">
    <property type="entry name" value="Phage_integrase"/>
    <property type="match status" value="1"/>
</dbReference>
<organism evidence="8 9">
    <name type="scientific">Tsukamurella pulmonis</name>
    <dbReference type="NCBI Taxonomy" id="47312"/>
    <lineage>
        <taxon>Bacteria</taxon>
        <taxon>Bacillati</taxon>
        <taxon>Actinomycetota</taxon>
        <taxon>Actinomycetes</taxon>
        <taxon>Mycobacteriales</taxon>
        <taxon>Tsukamurellaceae</taxon>
        <taxon>Tsukamurella</taxon>
    </lineage>
</organism>
<comment type="similarity">
    <text evidence="1">Belongs to the 'phage' integrase family.</text>
</comment>
<keyword evidence="3 5" id="KW-0238">DNA-binding</keyword>
<sequence length="416" mass="46595">MAKVQRVRFPDRPGTYIVVDELDRPIKPAREYLRFLTASAASPNTVRAYAAGLAQWWTVLDHSGHRWDEFPTTLFGQFLTFLRTGDLPGTRRIGPEIVGGSSTATVQLRATAVLSFYRFQADAHHLLGPYEKLFTSHGQWRRRSRYVGFLDGVGPSHPTDHPIYRVRQPNRAATPVLLPREVTAILNACATHDGTRWSGAGPGLRNRLLFAILAETGMRLGEALSVRHHDFHIGGGGTPYVEVAGRQDHPHEVRCKTGPRRIYVGDDLAALYSEYVWALIDDSADLEVPGFSTHFVFVNLTHGTRFAPMRPETVYAAVRSITRRCNHPNNGAHTDTEPGQRVLQPGWTPHWLRHTHATALLLSGVAPHVVMRRLGHADVQTTLSTYGWVTEDAEMRSIAQWRNYVAGWKGLHDDHP</sequence>
<dbReference type="InterPro" id="IPR011010">
    <property type="entry name" value="DNA_brk_join_enz"/>
</dbReference>
<dbReference type="EMBL" id="FNLF01000002">
    <property type="protein sequence ID" value="SDQ38314.1"/>
    <property type="molecule type" value="Genomic_DNA"/>
</dbReference>
<dbReference type="GO" id="GO:0006310">
    <property type="term" value="P:DNA recombination"/>
    <property type="evidence" value="ECO:0007669"/>
    <property type="project" value="UniProtKB-KW"/>
</dbReference>
<dbReference type="PROSITE" id="PS51900">
    <property type="entry name" value="CB"/>
    <property type="match status" value="1"/>
</dbReference>
<feature type="domain" description="Core-binding (CB)" evidence="7">
    <location>
        <begin position="23"/>
        <end position="121"/>
    </location>
</feature>